<dbReference type="AlphaFoldDB" id="A0A5J9U0W7"/>
<dbReference type="PANTHER" id="PTHR34223:SF107">
    <property type="entry name" value="F-BOX DOMAIN-CONTAINING PROTEIN"/>
    <property type="match status" value="1"/>
</dbReference>
<accession>A0A5J9U0W7</accession>
<evidence type="ECO:0000313" key="2">
    <source>
        <dbReference type="EMBL" id="TVU16818.1"/>
    </source>
</evidence>
<dbReference type="Gramene" id="TVU16818">
    <property type="protein sequence ID" value="TVU16818"/>
    <property type="gene ID" value="EJB05_36973"/>
</dbReference>
<dbReference type="InterPro" id="IPR032675">
    <property type="entry name" value="LRR_dom_sf"/>
</dbReference>
<feature type="non-terminal residue" evidence="2">
    <location>
        <position position="1"/>
    </location>
</feature>
<dbReference type="InterPro" id="IPR053781">
    <property type="entry name" value="F-box_AtFBL13-like"/>
</dbReference>
<name>A0A5J9U0W7_9POAL</name>
<dbReference type="SUPFAM" id="SSF81383">
    <property type="entry name" value="F-box domain"/>
    <property type="match status" value="1"/>
</dbReference>
<dbReference type="Pfam" id="PF00646">
    <property type="entry name" value="F-box"/>
    <property type="match status" value="1"/>
</dbReference>
<dbReference type="OrthoDB" id="692490at2759"/>
<protein>
    <recommendedName>
        <fullName evidence="1">F-box domain-containing protein</fullName>
    </recommendedName>
</protein>
<dbReference type="CDD" id="cd22160">
    <property type="entry name" value="F-box_AtFBL13-like"/>
    <property type="match status" value="1"/>
</dbReference>
<dbReference type="Gene3D" id="3.80.10.10">
    <property type="entry name" value="Ribonuclease Inhibitor"/>
    <property type="match status" value="1"/>
</dbReference>
<dbReference type="Gene3D" id="1.20.1280.50">
    <property type="match status" value="1"/>
</dbReference>
<gene>
    <name evidence="2" type="ORF">EJB05_36973</name>
</gene>
<reference evidence="2 3" key="1">
    <citation type="journal article" date="2019" name="Sci. Rep.">
        <title>A high-quality genome of Eragrostis curvula grass provides insights into Poaceae evolution and supports new strategies to enhance forage quality.</title>
        <authorList>
            <person name="Carballo J."/>
            <person name="Santos B.A.C.M."/>
            <person name="Zappacosta D."/>
            <person name="Garbus I."/>
            <person name="Selva J.P."/>
            <person name="Gallo C.A."/>
            <person name="Diaz A."/>
            <person name="Albertini E."/>
            <person name="Caccamo M."/>
            <person name="Echenique V."/>
        </authorList>
    </citation>
    <scope>NUCLEOTIDE SEQUENCE [LARGE SCALE GENOMIC DNA]</scope>
    <source>
        <strain evidence="3">cv. Victoria</strain>
        <tissue evidence="2">Leaf</tissue>
    </source>
</reference>
<dbReference type="EMBL" id="RWGY01000030">
    <property type="protein sequence ID" value="TVU16818.1"/>
    <property type="molecule type" value="Genomic_DNA"/>
</dbReference>
<dbReference type="PANTHER" id="PTHR34223">
    <property type="entry name" value="OS11G0201299 PROTEIN"/>
    <property type="match status" value="1"/>
</dbReference>
<proteinExistence type="predicted"/>
<dbReference type="Proteomes" id="UP000324897">
    <property type="component" value="Unassembled WGS sequence"/>
</dbReference>
<sequence length="316" mass="35134">MSTVVSPEADGRGGGGGIDAMPDGVLEHILSFLPAEEAVRTSVLAPRWRHLWKSAAGLRIGCRDDDGGPRPVKEYRDFVDHLLLLRGGSPLEACEIRLGEIQAGDKRRANLWVRHAILCKVRVLKVHICPNYSLALDDLPFISQHLTRLELHNLGLHNSSLDFSSCPVLEHLELNGCGLSRAKRIVSESLKHLKIICCCFNESYHDFYRAHICAPNLVTLHIDDIMDTCPMLYSMPLLVEAFVRFTFWCSDVCAKEDNPPSEDCMCYLCDSFRNLHIGGTSCVLLNGLSEAKSLALISDPYVGCSLLVSVILWLHI</sequence>
<dbReference type="SUPFAM" id="SSF52058">
    <property type="entry name" value="L domain-like"/>
    <property type="match status" value="1"/>
</dbReference>
<evidence type="ECO:0000313" key="3">
    <source>
        <dbReference type="Proteomes" id="UP000324897"/>
    </source>
</evidence>
<evidence type="ECO:0000259" key="1">
    <source>
        <dbReference type="Pfam" id="PF00646"/>
    </source>
</evidence>
<feature type="domain" description="F-box" evidence="1">
    <location>
        <begin position="19"/>
        <end position="54"/>
    </location>
</feature>
<dbReference type="InterPro" id="IPR053197">
    <property type="entry name" value="F-box_SCFL_complex_component"/>
</dbReference>
<dbReference type="InterPro" id="IPR001810">
    <property type="entry name" value="F-box_dom"/>
</dbReference>
<comment type="caution">
    <text evidence="2">The sequence shown here is derived from an EMBL/GenBank/DDBJ whole genome shotgun (WGS) entry which is preliminary data.</text>
</comment>
<keyword evidence="3" id="KW-1185">Reference proteome</keyword>
<dbReference type="InterPro" id="IPR036047">
    <property type="entry name" value="F-box-like_dom_sf"/>
</dbReference>
<organism evidence="2 3">
    <name type="scientific">Eragrostis curvula</name>
    <name type="common">weeping love grass</name>
    <dbReference type="NCBI Taxonomy" id="38414"/>
    <lineage>
        <taxon>Eukaryota</taxon>
        <taxon>Viridiplantae</taxon>
        <taxon>Streptophyta</taxon>
        <taxon>Embryophyta</taxon>
        <taxon>Tracheophyta</taxon>
        <taxon>Spermatophyta</taxon>
        <taxon>Magnoliopsida</taxon>
        <taxon>Liliopsida</taxon>
        <taxon>Poales</taxon>
        <taxon>Poaceae</taxon>
        <taxon>PACMAD clade</taxon>
        <taxon>Chloridoideae</taxon>
        <taxon>Eragrostideae</taxon>
        <taxon>Eragrostidinae</taxon>
        <taxon>Eragrostis</taxon>
    </lineage>
</organism>